<accession>G7J4M1</accession>
<reference evidence="5" key="3">
    <citation type="submission" date="2015-04" db="UniProtKB">
        <authorList>
            <consortium name="EnsemblPlants"/>
        </authorList>
    </citation>
    <scope>IDENTIFICATION</scope>
    <source>
        <strain evidence="5">cv. Jemalong A17</strain>
    </source>
</reference>
<keyword evidence="1 3" id="KW-0812">Transmembrane</keyword>
<dbReference type="EMBL" id="PSQE01000003">
    <property type="protein sequence ID" value="RHN70968.1"/>
    <property type="molecule type" value="Genomic_DNA"/>
</dbReference>
<organism evidence="3 6">
    <name type="scientific">Medicago truncatula</name>
    <name type="common">Barrel medic</name>
    <name type="synonym">Medicago tribuloides</name>
    <dbReference type="NCBI Taxonomy" id="3880"/>
    <lineage>
        <taxon>Eukaryota</taxon>
        <taxon>Viridiplantae</taxon>
        <taxon>Streptophyta</taxon>
        <taxon>Embryophyta</taxon>
        <taxon>Tracheophyta</taxon>
        <taxon>Spermatophyta</taxon>
        <taxon>Magnoliopsida</taxon>
        <taxon>eudicotyledons</taxon>
        <taxon>Gunneridae</taxon>
        <taxon>Pentapetalae</taxon>
        <taxon>rosids</taxon>
        <taxon>fabids</taxon>
        <taxon>Fabales</taxon>
        <taxon>Fabaceae</taxon>
        <taxon>Papilionoideae</taxon>
        <taxon>50 kb inversion clade</taxon>
        <taxon>NPAAA clade</taxon>
        <taxon>Hologalegina</taxon>
        <taxon>IRL clade</taxon>
        <taxon>Trifolieae</taxon>
        <taxon>Medicago</taxon>
    </lineage>
</organism>
<feature type="transmembrane region" description="Helical" evidence="1">
    <location>
        <begin position="36"/>
        <end position="56"/>
    </location>
</feature>
<feature type="signal peptide" evidence="2">
    <location>
        <begin position="1"/>
        <end position="23"/>
    </location>
</feature>
<feature type="transmembrane region" description="Helical" evidence="1">
    <location>
        <begin position="110"/>
        <end position="128"/>
    </location>
</feature>
<keyword evidence="6" id="KW-1185">Reference proteome</keyword>
<keyword evidence="1" id="KW-1133">Transmembrane helix</keyword>
<gene>
    <name evidence="3" type="ordered locus">MTR_3g111430</name>
    <name evidence="4" type="ORF">MtrunA17_Chr3g0141201</name>
</gene>
<dbReference type="Proteomes" id="UP000002051">
    <property type="component" value="Chromosome 3"/>
</dbReference>
<dbReference type="HOGENOM" id="CLU_1951989_0_0_1"/>
<dbReference type="Gramene" id="rna19606">
    <property type="protein sequence ID" value="RHN70968.1"/>
    <property type="gene ID" value="gene19606"/>
</dbReference>
<evidence type="ECO:0000313" key="5">
    <source>
        <dbReference type="EnsemblPlants" id="AES73962"/>
    </source>
</evidence>
<evidence type="ECO:0000313" key="6">
    <source>
        <dbReference type="Proteomes" id="UP000002051"/>
    </source>
</evidence>
<protein>
    <submittedName>
        <fullName evidence="3">Transmembrane protein, putative</fullName>
    </submittedName>
</protein>
<reference evidence="3 6" key="2">
    <citation type="journal article" date="2014" name="BMC Genomics">
        <title>An improved genome release (version Mt4.0) for the model legume Medicago truncatula.</title>
        <authorList>
            <person name="Tang H."/>
            <person name="Krishnakumar V."/>
            <person name="Bidwell S."/>
            <person name="Rosen B."/>
            <person name="Chan A."/>
            <person name="Zhou S."/>
            <person name="Gentzbittel L."/>
            <person name="Childs K.L."/>
            <person name="Yandell M."/>
            <person name="Gundlach H."/>
            <person name="Mayer K.F."/>
            <person name="Schwartz D.C."/>
            <person name="Town C.D."/>
        </authorList>
    </citation>
    <scope>GENOME REANNOTATION</scope>
    <source>
        <strain evidence="5 6">cv. Jemalong A17</strain>
    </source>
</reference>
<keyword evidence="1" id="KW-0472">Membrane</keyword>
<reference evidence="4" key="5">
    <citation type="journal article" date="2018" name="Nat. Plants">
        <title>Whole-genome landscape of Medicago truncatula symbiotic genes.</title>
        <authorList>
            <person name="Pecrix Y."/>
            <person name="Gamas P."/>
            <person name="Carrere S."/>
        </authorList>
    </citation>
    <scope>NUCLEOTIDE SEQUENCE</scope>
    <source>
        <tissue evidence="4">Leaves</tissue>
    </source>
</reference>
<dbReference type="EMBL" id="CM001219">
    <property type="protein sequence ID" value="AES73962.1"/>
    <property type="molecule type" value="Genomic_DNA"/>
</dbReference>
<evidence type="ECO:0000313" key="4">
    <source>
        <dbReference type="EMBL" id="RHN70968.1"/>
    </source>
</evidence>
<reference evidence="7" key="4">
    <citation type="journal article" date="2018" name="Nat. Plants">
        <title>Whole-genome landscape of Medicago truncatula symbiotic genes.</title>
        <authorList>
            <person name="Pecrix Y."/>
            <person name="Staton S.E."/>
            <person name="Sallet E."/>
            <person name="Lelandais-Briere C."/>
            <person name="Moreau S."/>
            <person name="Carrere S."/>
            <person name="Blein T."/>
            <person name="Jardinaud M.F."/>
            <person name="Latrasse D."/>
            <person name="Zouine M."/>
            <person name="Zahm M."/>
            <person name="Kreplak J."/>
            <person name="Mayjonade B."/>
            <person name="Satge C."/>
            <person name="Perez M."/>
            <person name="Cauet S."/>
            <person name="Marande W."/>
            <person name="Chantry-Darmon C."/>
            <person name="Lopez-Roques C."/>
            <person name="Bouchez O."/>
            <person name="Berard A."/>
            <person name="Debelle F."/>
            <person name="Munos S."/>
            <person name="Bendahmane A."/>
            <person name="Berges H."/>
            <person name="Niebel A."/>
            <person name="Buitink J."/>
            <person name="Frugier F."/>
            <person name="Benhamed M."/>
            <person name="Crespi M."/>
            <person name="Gouzy J."/>
            <person name="Gamas P."/>
        </authorList>
    </citation>
    <scope>NUCLEOTIDE SEQUENCE [LARGE SCALE GENOMIC DNA]</scope>
    <source>
        <strain evidence="7">cv. Jemalong A17</strain>
    </source>
</reference>
<evidence type="ECO:0000313" key="3">
    <source>
        <dbReference type="EMBL" id="AES73962.1"/>
    </source>
</evidence>
<keyword evidence="2" id="KW-0732">Signal</keyword>
<proteinExistence type="predicted"/>
<sequence length="129" mass="13510">MGCCFFGAMQLLLLLSFVACASAVSSGIRFCYGAELLWAGSSFCCLGGVLGVLLAACSSVGYYLLGGCFLGASSWLREVLVGLFLGGWAVFERAGCSLVLTQGYACVLPIVYACVNTLLVVSNCIWVVF</sequence>
<name>G7J4M1_MEDTR</name>
<dbReference type="Proteomes" id="UP000265566">
    <property type="component" value="Chromosome 3"/>
</dbReference>
<dbReference type="PaxDb" id="3880-AES73962"/>
<dbReference type="EnsemblPlants" id="AES73962">
    <property type="protein sequence ID" value="AES73962"/>
    <property type="gene ID" value="MTR_3g111430"/>
</dbReference>
<feature type="chain" id="PRO_5014572666" evidence="2">
    <location>
        <begin position="24"/>
        <end position="129"/>
    </location>
</feature>
<reference evidence="3 6" key="1">
    <citation type="journal article" date="2011" name="Nature">
        <title>The Medicago genome provides insight into the evolution of rhizobial symbioses.</title>
        <authorList>
            <person name="Young N.D."/>
            <person name="Debelle F."/>
            <person name="Oldroyd G.E."/>
            <person name="Geurts R."/>
            <person name="Cannon S.B."/>
            <person name="Udvardi M.K."/>
            <person name="Benedito V.A."/>
            <person name="Mayer K.F."/>
            <person name="Gouzy J."/>
            <person name="Schoof H."/>
            <person name="Van de Peer Y."/>
            <person name="Proost S."/>
            <person name="Cook D.R."/>
            <person name="Meyers B.C."/>
            <person name="Spannagl M."/>
            <person name="Cheung F."/>
            <person name="De Mita S."/>
            <person name="Krishnakumar V."/>
            <person name="Gundlach H."/>
            <person name="Zhou S."/>
            <person name="Mudge J."/>
            <person name="Bharti A.K."/>
            <person name="Murray J.D."/>
            <person name="Naoumkina M.A."/>
            <person name="Rosen B."/>
            <person name="Silverstein K.A."/>
            <person name="Tang H."/>
            <person name="Rombauts S."/>
            <person name="Zhao P.X."/>
            <person name="Zhou P."/>
            <person name="Barbe V."/>
            <person name="Bardou P."/>
            <person name="Bechner M."/>
            <person name="Bellec A."/>
            <person name="Berger A."/>
            <person name="Berges H."/>
            <person name="Bidwell S."/>
            <person name="Bisseling T."/>
            <person name="Choisne N."/>
            <person name="Couloux A."/>
            <person name="Denny R."/>
            <person name="Deshpande S."/>
            <person name="Dai X."/>
            <person name="Doyle J.J."/>
            <person name="Dudez A.M."/>
            <person name="Farmer A.D."/>
            <person name="Fouteau S."/>
            <person name="Franken C."/>
            <person name="Gibelin C."/>
            <person name="Gish J."/>
            <person name="Goldstein S."/>
            <person name="Gonzalez A.J."/>
            <person name="Green P.J."/>
            <person name="Hallab A."/>
            <person name="Hartog M."/>
            <person name="Hua A."/>
            <person name="Humphray S.J."/>
            <person name="Jeong D.H."/>
            <person name="Jing Y."/>
            <person name="Jocker A."/>
            <person name="Kenton S.M."/>
            <person name="Kim D.J."/>
            <person name="Klee K."/>
            <person name="Lai H."/>
            <person name="Lang C."/>
            <person name="Lin S."/>
            <person name="Macmil S.L."/>
            <person name="Magdelenat G."/>
            <person name="Matthews L."/>
            <person name="McCorrison J."/>
            <person name="Monaghan E.L."/>
            <person name="Mun J.H."/>
            <person name="Najar F.Z."/>
            <person name="Nicholson C."/>
            <person name="Noirot C."/>
            <person name="O'Bleness M."/>
            <person name="Paule C.R."/>
            <person name="Poulain J."/>
            <person name="Prion F."/>
            <person name="Qin B."/>
            <person name="Qu C."/>
            <person name="Retzel E.F."/>
            <person name="Riddle C."/>
            <person name="Sallet E."/>
            <person name="Samain S."/>
            <person name="Samson N."/>
            <person name="Sanders I."/>
            <person name="Saurat O."/>
            <person name="Scarpelli C."/>
            <person name="Schiex T."/>
            <person name="Segurens B."/>
            <person name="Severin A.J."/>
            <person name="Sherrier D.J."/>
            <person name="Shi R."/>
            <person name="Sims S."/>
            <person name="Singer S.R."/>
            <person name="Sinharoy S."/>
            <person name="Sterck L."/>
            <person name="Viollet A."/>
            <person name="Wang B.B."/>
            <person name="Wang K."/>
            <person name="Wang M."/>
            <person name="Wang X."/>
            <person name="Warfsmann J."/>
            <person name="Weissenbach J."/>
            <person name="White D.D."/>
            <person name="White J.D."/>
            <person name="Wiley G.B."/>
            <person name="Wincker P."/>
            <person name="Xing Y."/>
            <person name="Yang L."/>
            <person name="Yao Z."/>
            <person name="Ying F."/>
            <person name="Zhai J."/>
            <person name="Zhou L."/>
            <person name="Zuber A."/>
            <person name="Denarie J."/>
            <person name="Dixon R.A."/>
            <person name="May G.D."/>
            <person name="Schwartz D.C."/>
            <person name="Rogers J."/>
            <person name="Quetier F."/>
            <person name="Town C.D."/>
            <person name="Roe B.A."/>
        </authorList>
    </citation>
    <scope>NUCLEOTIDE SEQUENCE [LARGE SCALE GENOMIC DNA]</scope>
    <source>
        <strain evidence="3">A17</strain>
        <strain evidence="5 6">cv. Jemalong A17</strain>
    </source>
</reference>
<evidence type="ECO:0000256" key="2">
    <source>
        <dbReference type="SAM" id="SignalP"/>
    </source>
</evidence>
<feature type="transmembrane region" description="Helical" evidence="1">
    <location>
        <begin position="63"/>
        <end position="90"/>
    </location>
</feature>
<evidence type="ECO:0000256" key="1">
    <source>
        <dbReference type="SAM" id="Phobius"/>
    </source>
</evidence>
<dbReference type="AlphaFoldDB" id="G7J4M1"/>
<evidence type="ECO:0000313" key="7">
    <source>
        <dbReference type="Proteomes" id="UP000265566"/>
    </source>
</evidence>